<keyword evidence="1" id="KW-0472">Membrane</keyword>
<proteinExistence type="predicted"/>
<feature type="transmembrane region" description="Helical" evidence="1">
    <location>
        <begin position="348"/>
        <end position="375"/>
    </location>
</feature>
<feature type="transmembrane region" description="Helical" evidence="1">
    <location>
        <begin position="108"/>
        <end position="132"/>
    </location>
</feature>
<gene>
    <name evidence="2" type="primary">orf2</name>
</gene>
<evidence type="ECO:0008006" key="3">
    <source>
        <dbReference type="Google" id="ProtNLM"/>
    </source>
</evidence>
<feature type="transmembrane region" description="Helical" evidence="1">
    <location>
        <begin position="46"/>
        <end position="68"/>
    </location>
</feature>
<accession>A0A346AC37</accession>
<feature type="transmembrane region" description="Helical" evidence="1">
    <location>
        <begin position="319"/>
        <end position="341"/>
    </location>
</feature>
<dbReference type="AlphaFoldDB" id="A0A346AC37"/>
<sequence length="384" mass="43686">MIVIIFIGLFLSSLVSHGTVINTVGAFTIIFYSFSKGYFFKLHKTYIISLVFVSVFIMLHAVLFLMEFGFKPAQVSRDALFNNIIMSFILLFYSVSISMLIYNESNRLVMALSWVIVVNILFFIVQFFTVYLSGNYIDAVYMFTGEESRYQNYFLQGAAASIVEYRVTGLYVEPSTYVAVLCVLSTAHRLLTSKTNLYIMVIITSLMTFSTISFVVAFVMSISLLKRKVIWRFILMLIVLLIPIVTVFNSFFISAVDDFILKVSLTSGERLDLVRMIYYLDEKLNLIGYGLFSIPEKIHMLASTGVGEYRVASINDAGLINFIGMKFGIIGVVLVLALMFINLSYQRFMMAFSIMITKISFMFPVFIVVLVPFLLNKNRDKAVL</sequence>
<protein>
    <recommendedName>
        <fullName evidence="3">O-antigen polymerase</fullName>
    </recommendedName>
</protein>
<feature type="transmembrane region" description="Helical" evidence="1">
    <location>
        <begin position="197"/>
        <end position="221"/>
    </location>
</feature>
<keyword evidence="1" id="KW-0812">Transmembrane</keyword>
<feature type="transmembrane region" description="Helical" evidence="1">
    <location>
        <begin position="80"/>
        <end position="102"/>
    </location>
</feature>
<evidence type="ECO:0000313" key="2">
    <source>
        <dbReference type="EMBL" id="AXL04799.1"/>
    </source>
</evidence>
<dbReference type="EMBL" id="MH449673">
    <property type="protein sequence ID" value="AXL04799.1"/>
    <property type="molecule type" value="Genomic_DNA"/>
</dbReference>
<evidence type="ECO:0000256" key="1">
    <source>
        <dbReference type="SAM" id="Phobius"/>
    </source>
</evidence>
<reference evidence="2" key="1">
    <citation type="submission" date="2018-06" db="EMBL/GenBank/DDBJ databases">
        <title>Genetic diversity of the Aeromonas Hydrophila O antigens and development of a suspension array for serotype detection.</title>
        <authorList>
            <person name="Cao H."/>
            <person name="Liu B."/>
        </authorList>
    </citation>
    <scope>NUCLEOTIDE SEQUENCE</scope>
    <source>
        <strain evidence="2">G5369</strain>
    </source>
</reference>
<organism evidence="2">
    <name type="scientific">Aeromonas hydrophila</name>
    <dbReference type="NCBI Taxonomy" id="644"/>
    <lineage>
        <taxon>Bacteria</taxon>
        <taxon>Pseudomonadati</taxon>
        <taxon>Pseudomonadota</taxon>
        <taxon>Gammaproteobacteria</taxon>
        <taxon>Aeromonadales</taxon>
        <taxon>Aeromonadaceae</taxon>
        <taxon>Aeromonas</taxon>
    </lineage>
</organism>
<name>A0A346AC37_AERHY</name>
<keyword evidence="1" id="KW-1133">Transmembrane helix</keyword>
<feature type="transmembrane region" description="Helical" evidence="1">
    <location>
        <begin position="233"/>
        <end position="256"/>
    </location>
</feature>